<dbReference type="AlphaFoldDB" id="A0A6P8SZG8"/>
<dbReference type="Pfam" id="PF02319">
    <property type="entry name" value="WHD_E2F_TDP"/>
    <property type="match status" value="1"/>
</dbReference>
<dbReference type="InterPro" id="IPR036388">
    <property type="entry name" value="WH-like_DNA-bd_sf"/>
</dbReference>
<dbReference type="GO" id="GO:0046983">
    <property type="term" value="F:protein dimerization activity"/>
    <property type="evidence" value="ECO:0007669"/>
    <property type="project" value="InterPro"/>
</dbReference>
<organism evidence="10 11">
    <name type="scientific">Gymnodraco acuticeps</name>
    <name type="common">Antarctic dragonfish</name>
    <dbReference type="NCBI Taxonomy" id="8218"/>
    <lineage>
        <taxon>Eukaryota</taxon>
        <taxon>Metazoa</taxon>
        <taxon>Chordata</taxon>
        <taxon>Craniata</taxon>
        <taxon>Vertebrata</taxon>
        <taxon>Euteleostomi</taxon>
        <taxon>Actinopterygii</taxon>
        <taxon>Neopterygii</taxon>
        <taxon>Teleostei</taxon>
        <taxon>Neoteleostei</taxon>
        <taxon>Acanthomorphata</taxon>
        <taxon>Eupercaria</taxon>
        <taxon>Perciformes</taxon>
        <taxon>Notothenioidei</taxon>
        <taxon>Bathydraconidae</taxon>
        <taxon>Gymnodraco</taxon>
    </lineage>
</organism>
<dbReference type="PANTHER" id="PTHR12081:SF18">
    <property type="entry name" value="TRANSCRIPTION FACTOR E2F2-RELATED"/>
    <property type="match status" value="1"/>
</dbReference>
<accession>A0A6P8SZG8</accession>
<dbReference type="FunFam" id="1.10.10.10:FF:000458">
    <property type="entry name" value="E2F-like (Mammalian transcription factor)"/>
    <property type="match status" value="1"/>
</dbReference>
<dbReference type="InterPro" id="IPR036390">
    <property type="entry name" value="WH_DNA-bd_sf"/>
</dbReference>
<reference evidence="11" key="1">
    <citation type="submission" date="2025-08" db="UniProtKB">
        <authorList>
            <consortium name="RefSeq"/>
        </authorList>
    </citation>
    <scope>IDENTIFICATION</scope>
</reference>
<dbReference type="Gene3D" id="6.10.250.540">
    <property type="match status" value="1"/>
</dbReference>
<evidence type="ECO:0000313" key="11">
    <source>
        <dbReference type="RefSeq" id="XP_034052782.1"/>
    </source>
</evidence>
<dbReference type="CDD" id="cd14660">
    <property type="entry name" value="E2F_DD"/>
    <property type="match status" value="1"/>
</dbReference>
<dbReference type="SUPFAM" id="SSF46785">
    <property type="entry name" value="Winged helix' DNA-binding domain"/>
    <property type="match status" value="1"/>
</dbReference>
<dbReference type="InterPro" id="IPR032198">
    <property type="entry name" value="E2F_CC-MB"/>
</dbReference>
<dbReference type="RefSeq" id="XP_034052782.1">
    <property type="nucleotide sequence ID" value="XM_034196891.1"/>
</dbReference>
<dbReference type="SUPFAM" id="SSF144074">
    <property type="entry name" value="E2F-DP heterodimerization region"/>
    <property type="match status" value="1"/>
</dbReference>
<proteinExistence type="inferred from homology"/>
<keyword evidence="4 7" id="KW-0238">DNA-binding</keyword>
<dbReference type="GeneID" id="117533257"/>
<dbReference type="OrthoDB" id="1743261at2759"/>
<evidence type="ECO:0000256" key="8">
    <source>
        <dbReference type="SAM" id="MobiDB-lite"/>
    </source>
</evidence>
<name>A0A6P8SZG8_GYMAC</name>
<comment type="similarity">
    <text evidence="2 7">Belongs to the E2F/DP family.</text>
</comment>
<keyword evidence="3 7" id="KW-0805">Transcription regulation</keyword>
<dbReference type="InterPro" id="IPR037241">
    <property type="entry name" value="E2F-DP_heterodim"/>
</dbReference>
<dbReference type="Proteomes" id="UP000515161">
    <property type="component" value="Unplaced"/>
</dbReference>
<feature type="compositionally biased region" description="Polar residues" evidence="8">
    <location>
        <begin position="263"/>
        <end position="285"/>
    </location>
</feature>
<evidence type="ECO:0000256" key="5">
    <source>
        <dbReference type="ARBA" id="ARBA00023163"/>
    </source>
</evidence>
<feature type="region of interest" description="Disordered" evidence="8">
    <location>
        <begin position="263"/>
        <end position="287"/>
    </location>
</feature>
<dbReference type="KEGG" id="gacu:117533257"/>
<feature type="domain" description="E2F/DP family winged-helix DNA-binding" evidence="9">
    <location>
        <begin position="59"/>
        <end position="125"/>
    </location>
</feature>
<dbReference type="Pfam" id="PF16421">
    <property type="entry name" value="E2F_CC-MB"/>
    <property type="match status" value="1"/>
</dbReference>
<dbReference type="InParanoid" id="A0A6P8SZG8"/>
<evidence type="ECO:0000256" key="2">
    <source>
        <dbReference type="ARBA" id="ARBA00010940"/>
    </source>
</evidence>
<keyword evidence="6 7" id="KW-0539">Nucleus</keyword>
<dbReference type="Gene3D" id="1.10.10.10">
    <property type="entry name" value="Winged helix-like DNA-binding domain superfamily/Winged helix DNA-binding domain"/>
    <property type="match status" value="1"/>
</dbReference>
<comment type="subcellular location">
    <subcellularLocation>
        <location evidence="1 7">Nucleus</location>
    </subcellularLocation>
</comment>
<dbReference type="GO" id="GO:0000981">
    <property type="term" value="F:DNA-binding transcription factor activity, RNA polymerase II-specific"/>
    <property type="evidence" value="ECO:0007669"/>
    <property type="project" value="TreeGrafter"/>
</dbReference>
<evidence type="ECO:0000256" key="3">
    <source>
        <dbReference type="ARBA" id="ARBA00023015"/>
    </source>
</evidence>
<evidence type="ECO:0000259" key="9">
    <source>
        <dbReference type="SMART" id="SM01372"/>
    </source>
</evidence>
<feature type="region of interest" description="Disordered" evidence="8">
    <location>
        <begin position="1"/>
        <end position="49"/>
    </location>
</feature>
<protein>
    <submittedName>
        <fullName evidence="11">Transcription factor E2F5-like isoform X1</fullName>
    </submittedName>
</protein>
<dbReference type="SMART" id="SM01372">
    <property type="entry name" value="E2F_TDP"/>
    <property type="match status" value="1"/>
</dbReference>
<keyword evidence="10" id="KW-1185">Reference proteome</keyword>
<dbReference type="InterPro" id="IPR015633">
    <property type="entry name" value="E2F"/>
</dbReference>
<dbReference type="GO" id="GO:0000978">
    <property type="term" value="F:RNA polymerase II cis-regulatory region sequence-specific DNA binding"/>
    <property type="evidence" value="ECO:0007669"/>
    <property type="project" value="InterPro"/>
</dbReference>
<keyword evidence="5 7" id="KW-0804">Transcription</keyword>
<dbReference type="InterPro" id="IPR003316">
    <property type="entry name" value="E2F_WHTH_DNA-bd_dom"/>
</dbReference>
<dbReference type="GO" id="GO:0090575">
    <property type="term" value="C:RNA polymerase II transcription regulator complex"/>
    <property type="evidence" value="ECO:0007669"/>
    <property type="project" value="TreeGrafter"/>
</dbReference>
<dbReference type="PANTHER" id="PTHR12081">
    <property type="entry name" value="TRANSCRIPTION FACTOR E2F"/>
    <property type="match status" value="1"/>
</dbReference>
<gene>
    <name evidence="11" type="primary">LOC117533257</name>
</gene>
<sequence>MSYDCCSASRDQRLTLRGSTQQHEHKRNSRMDPQGSPPSPDHGPDVETATPEIIPTYKRSLRSLHMLAVKFVRLLQEAKGGELDLKDAIRVLAVGQKRRIYDITNVLEGVGLIVKISKSTVKWKGTITGQREEVFSNKLFKLKSEVEDLEMMESMLDQQKQWVEQSARNTRDDCSDLTYVNHEDLCNCFSGNTLLAVRAPIGTQLDVPIPKAVQNSPAKYQIHLKSINGPIEVVLLNKLSVSSAPVVLPVPPPEDILQRAKSVMSTSGDTGSSIKPRQASANNKLSRAATEKIRHLMSSSCFNTQLNRTGASQLQDLSKELRDLINPTKEVIGADLIRELMASEAFSPLLSPPPPGSECAYNLDQREGLCDAFDVPMLNV</sequence>
<evidence type="ECO:0000256" key="6">
    <source>
        <dbReference type="ARBA" id="ARBA00023242"/>
    </source>
</evidence>
<evidence type="ECO:0000256" key="4">
    <source>
        <dbReference type="ARBA" id="ARBA00023125"/>
    </source>
</evidence>
<evidence type="ECO:0000256" key="7">
    <source>
        <dbReference type="RuleBase" id="RU003796"/>
    </source>
</evidence>
<evidence type="ECO:0000256" key="1">
    <source>
        <dbReference type="ARBA" id="ARBA00004123"/>
    </source>
</evidence>
<evidence type="ECO:0000313" key="10">
    <source>
        <dbReference type="Proteomes" id="UP000515161"/>
    </source>
</evidence>